<sequence length="272" mass="31060">MPFVVAIINQKGGTGKTTTTINLGAGLAYQGYRTLLVDMDPQGHTSIGIGIDPDNFTESMGEVMTVPRKDIEDVVLATYIKGLFVAPSHIKLARAAEQLYSRMYRETILYQALKDTDYDYVLIDCPPALGVLTTNSLYVAEFIIIPCQMSRYSLDGLADLMTTIEEVKNIFTEDLFRGDFFRILLTMYDRRNRVTNEFIMEQLKPYLEKTFGVIIMKNEALNQAQIAQKAIFDYDHSSTGARDYYLLTQEFLNLCQKRKNLPEKRRSLLNWP</sequence>
<dbReference type="HOGENOM" id="CLU_037612_1_4_7"/>
<evidence type="ECO:0000313" key="2">
    <source>
        <dbReference type="EMBL" id="AEB09984.1"/>
    </source>
</evidence>
<organism evidence="2 3">
    <name type="scientific">Desulfobacca acetoxidans (strain ATCC 700848 / DSM 11109 / ASRB2)</name>
    <dbReference type="NCBI Taxonomy" id="880072"/>
    <lineage>
        <taxon>Bacteria</taxon>
        <taxon>Pseudomonadati</taxon>
        <taxon>Thermodesulfobacteriota</taxon>
        <taxon>Desulfobaccia</taxon>
        <taxon>Desulfobaccales</taxon>
        <taxon>Desulfobaccaceae</taxon>
        <taxon>Desulfobacca</taxon>
    </lineage>
</organism>
<reference evidence="2 3" key="1">
    <citation type="journal article" date="2011" name="Stand. Genomic Sci.">
        <title>Complete genome sequence of the acetate-degrading sulfate reducer Desulfobacca acetoxidans type strain (ASRB2).</title>
        <authorList>
            <person name="Goker M."/>
            <person name="Teshima H."/>
            <person name="Lapidus A."/>
            <person name="Nolan M."/>
            <person name="Lucas S."/>
            <person name="Hammon N."/>
            <person name="Deshpande S."/>
            <person name="Cheng J.F."/>
            <person name="Tapia R."/>
            <person name="Han C."/>
            <person name="Goodwin L."/>
            <person name="Pitluck S."/>
            <person name="Huntemann M."/>
            <person name="Liolios K."/>
            <person name="Ivanova N."/>
            <person name="Pagani I."/>
            <person name="Mavromatis K."/>
            <person name="Ovchinikova G."/>
            <person name="Pati A."/>
            <person name="Chen A."/>
            <person name="Palaniappan K."/>
            <person name="Land M."/>
            <person name="Hauser L."/>
            <person name="Brambilla E.M."/>
            <person name="Rohde M."/>
            <person name="Spring S."/>
            <person name="Detter J.C."/>
            <person name="Woyke T."/>
            <person name="Bristow J."/>
            <person name="Eisen J.A."/>
            <person name="Markowitz V."/>
            <person name="Hugenholtz P."/>
            <person name="Kyrpides N.C."/>
            <person name="Klenk H.P."/>
        </authorList>
    </citation>
    <scope>NUCLEOTIDE SEQUENCE [LARGE SCALE GENOMIC DNA]</scope>
    <source>
        <strain evidence="3">ATCC 700848 / DSM 11109 / ASRB2</strain>
    </source>
</reference>
<dbReference type="InterPro" id="IPR027417">
    <property type="entry name" value="P-loop_NTPase"/>
</dbReference>
<dbReference type="RefSeq" id="WP_013707093.1">
    <property type="nucleotide sequence ID" value="NC_015388.1"/>
</dbReference>
<dbReference type="SUPFAM" id="SSF52540">
    <property type="entry name" value="P-loop containing nucleoside triphosphate hydrolases"/>
    <property type="match status" value="1"/>
</dbReference>
<dbReference type="Proteomes" id="UP000000483">
    <property type="component" value="Chromosome"/>
</dbReference>
<protein>
    <submittedName>
        <fullName evidence="2">Cobyrinic acid ac-diamide synthase</fullName>
    </submittedName>
</protein>
<gene>
    <name evidence="2" type="ordered locus">Desac_2155</name>
</gene>
<evidence type="ECO:0000259" key="1">
    <source>
        <dbReference type="Pfam" id="PF13614"/>
    </source>
</evidence>
<dbReference type="eggNOG" id="COG1192">
    <property type="taxonomic scope" value="Bacteria"/>
</dbReference>
<accession>F2NDB8</accession>
<dbReference type="CDD" id="cd02042">
    <property type="entry name" value="ParAB_family"/>
    <property type="match status" value="1"/>
</dbReference>
<name>F2NDB8_DESAR</name>
<dbReference type="FunFam" id="3.40.50.300:FF:000285">
    <property type="entry name" value="Sporulation initiation inhibitor Soj"/>
    <property type="match status" value="1"/>
</dbReference>
<feature type="domain" description="AAA" evidence="1">
    <location>
        <begin position="4"/>
        <end position="174"/>
    </location>
</feature>
<dbReference type="STRING" id="880072.Desac_2155"/>
<keyword evidence="3" id="KW-1185">Reference proteome</keyword>
<dbReference type="InterPro" id="IPR050678">
    <property type="entry name" value="DNA_Partitioning_ATPase"/>
</dbReference>
<dbReference type="EMBL" id="CP002629">
    <property type="protein sequence ID" value="AEB09984.1"/>
    <property type="molecule type" value="Genomic_DNA"/>
</dbReference>
<evidence type="ECO:0000313" key="3">
    <source>
        <dbReference type="Proteomes" id="UP000000483"/>
    </source>
</evidence>
<dbReference type="InterPro" id="IPR025669">
    <property type="entry name" value="AAA_dom"/>
</dbReference>
<proteinExistence type="predicted"/>
<dbReference type="AlphaFoldDB" id="F2NDB8"/>
<dbReference type="PANTHER" id="PTHR13696:SF99">
    <property type="entry name" value="COBYRINIC ACID AC-DIAMIDE SYNTHASE"/>
    <property type="match status" value="1"/>
</dbReference>
<reference evidence="3" key="2">
    <citation type="submission" date="2011-03" db="EMBL/GenBank/DDBJ databases">
        <title>The complete genome of Desulfobacca acetoxidans DSM 11109.</title>
        <authorList>
            <consortium name="US DOE Joint Genome Institute (JGI-PGF)"/>
            <person name="Lucas S."/>
            <person name="Copeland A."/>
            <person name="Lapidus A."/>
            <person name="Bruce D."/>
            <person name="Goodwin L."/>
            <person name="Pitluck S."/>
            <person name="Peters L."/>
            <person name="Kyrpides N."/>
            <person name="Mavromatis K."/>
            <person name="Ivanova N."/>
            <person name="Ovchinnikova G."/>
            <person name="Teshima H."/>
            <person name="Detter J.C."/>
            <person name="Han C."/>
            <person name="Land M."/>
            <person name="Hauser L."/>
            <person name="Markowitz V."/>
            <person name="Cheng J.-F."/>
            <person name="Hugenholtz P."/>
            <person name="Woyke T."/>
            <person name="Wu D."/>
            <person name="Spring S."/>
            <person name="Schueler E."/>
            <person name="Brambilla E."/>
            <person name="Klenk H.-P."/>
            <person name="Eisen J.A."/>
        </authorList>
    </citation>
    <scope>NUCLEOTIDE SEQUENCE [LARGE SCALE GENOMIC DNA]</scope>
    <source>
        <strain evidence="3">ATCC 700848 / DSM 11109 / ASRB2</strain>
    </source>
</reference>
<dbReference type="Pfam" id="PF13614">
    <property type="entry name" value="AAA_31"/>
    <property type="match status" value="1"/>
</dbReference>
<dbReference type="KEGG" id="dao:Desac_2155"/>
<dbReference type="Gene3D" id="3.40.50.300">
    <property type="entry name" value="P-loop containing nucleotide triphosphate hydrolases"/>
    <property type="match status" value="1"/>
</dbReference>
<dbReference type="PANTHER" id="PTHR13696">
    <property type="entry name" value="P-LOOP CONTAINING NUCLEOSIDE TRIPHOSPHATE HYDROLASE"/>
    <property type="match status" value="1"/>
</dbReference>
<dbReference type="OrthoDB" id="9785810at2"/>